<reference evidence="1 2" key="1">
    <citation type="journal article" date="2017" name="PLoS Biol.">
        <title>The sea cucumber genome provides insights into morphological evolution and visceral regeneration.</title>
        <authorList>
            <person name="Zhang X."/>
            <person name="Sun L."/>
            <person name="Yuan J."/>
            <person name="Sun Y."/>
            <person name="Gao Y."/>
            <person name="Zhang L."/>
            <person name="Li S."/>
            <person name="Dai H."/>
            <person name="Hamel J.F."/>
            <person name="Liu C."/>
            <person name="Yu Y."/>
            <person name="Liu S."/>
            <person name="Lin W."/>
            <person name="Guo K."/>
            <person name="Jin S."/>
            <person name="Xu P."/>
            <person name="Storey K.B."/>
            <person name="Huan P."/>
            <person name="Zhang T."/>
            <person name="Zhou Y."/>
            <person name="Zhang J."/>
            <person name="Lin C."/>
            <person name="Li X."/>
            <person name="Xing L."/>
            <person name="Huo D."/>
            <person name="Sun M."/>
            <person name="Wang L."/>
            <person name="Mercier A."/>
            <person name="Li F."/>
            <person name="Yang H."/>
            <person name="Xiang J."/>
        </authorList>
    </citation>
    <scope>NUCLEOTIDE SEQUENCE [LARGE SCALE GENOMIC DNA]</scope>
    <source>
        <strain evidence="1">Shaxun</strain>
        <tissue evidence="1">Muscle</tissue>
    </source>
</reference>
<dbReference type="EMBL" id="MRZV01002043">
    <property type="protein sequence ID" value="PIK34909.1"/>
    <property type="molecule type" value="Genomic_DNA"/>
</dbReference>
<dbReference type="OrthoDB" id="10602106at2759"/>
<dbReference type="Proteomes" id="UP000230750">
    <property type="component" value="Unassembled WGS sequence"/>
</dbReference>
<name>A0A2G8JGR9_STIJA</name>
<comment type="caution">
    <text evidence="1">The sequence shown here is derived from an EMBL/GenBank/DDBJ whole genome shotgun (WGS) entry which is preliminary data.</text>
</comment>
<evidence type="ECO:0000313" key="2">
    <source>
        <dbReference type="Proteomes" id="UP000230750"/>
    </source>
</evidence>
<organism evidence="1 2">
    <name type="scientific">Stichopus japonicus</name>
    <name type="common">Sea cucumber</name>
    <dbReference type="NCBI Taxonomy" id="307972"/>
    <lineage>
        <taxon>Eukaryota</taxon>
        <taxon>Metazoa</taxon>
        <taxon>Echinodermata</taxon>
        <taxon>Eleutherozoa</taxon>
        <taxon>Echinozoa</taxon>
        <taxon>Holothuroidea</taxon>
        <taxon>Aspidochirotacea</taxon>
        <taxon>Aspidochirotida</taxon>
        <taxon>Stichopodidae</taxon>
        <taxon>Apostichopus</taxon>
    </lineage>
</organism>
<accession>A0A2G8JGR9</accession>
<evidence type="ECO:0000313" key="1">
    <source>
        <dbReference type="EMBL" id="PIK34909.1"/>
    </source>
</evidence>
<gene>
    <name evidence="1" type="ORF">BSL78_28266</name>
</gene>
<keyword evidence="2" id="KW-1185">Reference proteome</keyword>
<proteinExistence type="predicted"/>
<sequence length="562" mass="61680">MDTYGIIFPTGFEGNFCNASQPCALDPQGCELVQCDCPSRSNSRCQEVDTCGTSCTFTWLKSNSCCDFVPQEFHDNRTLHVLHIERYKDVDSQDESKVFLKIMVWSSHDGSPGPWKLLRINLINVSNSTGLAIPSTLAISNTMDFTGVETDQDMKDMIDSIIEVPPANSSLARGLASFWNQMGRFNSCCDTFLRSPSPYTSVLPPLSYPAFPPPPPPHHHGECRQDLNCTEHVNPLCDCYQCRTVSNAVEHLGVSNQYPNAADGWYIVGIGNDVATYIGVSSELSSLHSSDNTINEWKEGTFGGWAPAANDSQMYMAFHDATNICGIAIQGMAASTFRSLDLFTVSVGGKDLVDDNNLTITFKSGALLQTTSSHFFKDPVKSGCIQINVKEPKFPTRVGFRAGLIACDSQIPYCQNEEVCNLIDKVVADFEDVKESPNLHDSVQSDAEVAAIALFDIIDDILTSETYPDEPFATTVQLDNFAEINLVGNKSENLKHDGFTFTSTKANGEDDVGDDSEPELSVSIPNGAFDEFPAPKVKRVLLCFHSYQSATLAESLIRLNFD</sequence>
<protein>
    <submittedName>
        <fullName evidence="1">Uncharacterized protein</fullName>
    </submittedName>
</protein>
<dbReference type="AlphaFoldDB" id="A0A2G8JGR9"/>